<dbReference type="RefSeq" id="WP_219528005.1">
    <property type="nucleotide sequence ID" value="NZ_JAHKRM010000003.1"/>
</dbReference>
<dbReference type="InterPro" id="IPR001242">
    <property type="entry name" value="Condensation_dom"/>
</dbReference>
<dbReference type="PANTHER" id="PTHR45527:SF1">
    <property type="entry name" value="FATTY ACID SYNTHASE"/>
    <property type="match status" value="1"/>
</dbReference>
<reference evidence="3" key="1">
    <citation type="journal article" date="2019" name="Int. J. Syst. Evol. Microbiol.">
        <title>The Global Catalogue of Microorganisms (GCM) 10K type strain sequencing project: providing services to taxonomists for standard genome sequencing and annotation.</title>
        <authorList>
            <consortium name="The Broad Institute Genomics Platform"/>
            <consortium name="The Broad Institute Genome Sequencing Center for Infectious Disease"/>
            <person name="Wu L."/>
            <person name="Ma J."/>
        </authorList>
    </citation>
    <scope>NUCLEOTIDE SEQUENCE [LARGE SCALE GENOMIC DNA]</scope>
    <source>
        <strain evidence="3">CGMCC 1.15399</strain>
    </source>
</reference>
<sequence>MSIDFEERARLEARLLSRASARRPARIPALERTGGVQRFPASPSQEGMYAEVLAEPELASIILGGIRLRGHLDVAALERALTALVARHETLRTVFEAGQAGLSQVVLPPGPGRIPVQDVELADFPALTWAEVDTPVDLERGPLFRLRLLRLAEDDHIAMLLIHHIIGDARALEVFVRDLVIGYLAARSGGEAGLPPLPVQYADFATWYRRHLAGPRGDQLLGYWTERLAGAEPARIPTDLTPTEHSISGHTAYFPIPPELLAKVTETARTHRVTLFMLGCAAFMVQLARYSGQRDISVRAPISYRDRLEVEDLIADFSNDIVFRQDLSADPTFTQLLAQVREAATSDFAHHDLPPHLLADELGDPGLLARLFHVQFTTESEPDVDLPTGDLAVELMPPPWQYAFRPLAVRIRTRGRQAVLVMTYRTALFSPERIADLAADYLDLLAELIAGQDLPVFDGRRRGRVS</sequence>
<dbReference type="PANTHER" id="PTHR45527">
    <property type="entry name" value="NONRIBOSOMAL PEPTIDE SYNTHETASE"/>
    <property type="match status" value="1"/>
</dbReference>
<gene>
    <name evidence="2" type="ORF">ACFSJ0_61030</name>
</gene>
<dbReference type="EMBL" id="JBHUCM010000075">
    <property type="protein sequence ID" value="MFD1547414.1"/>
    <property type="molecule type" value="Genomic_DNA"/>
</dbReference>
<dbReference type="Proteomes" id="UP001597097">
    <property type="component" value="Unassembled WGS sequence"/>
</dbReference>
<protein>
    <submittedName>
        <fullName evidence="2">Condensation domain-containing protein</fullName>
    </submittedName>
</protein>
<feature type="domain" description="Condensation" evidence="1">
    <location>
        <begin position="39"/>
        <end position="454"/>
    </location>
</feature>
<dbReference type="CDD" id="cd19531">
    <property type="entry name" value="LCL_NRPS-like"/>
    <property type="match status" value="1"/>
</dbReference>
<evidence type="ECO:0000259" key="1">
    <source>
        <dbReference type="Pfam" id="PF00668"/>
    </source>
</evidence>
<dbReference type="Pfam" id="PF00668">
    <property type="entry name" value="Condensation"/>
    <property type="match status" value="1"/>
</dbReference>
<proteinExistence type="predicted"/>
<keyword evidence="3" id="KW-1185">Reference proteome</keyword>
<evidence type="ECO:0000313" key="2">
    <source>
        <dbReference type="EMBL" id="MFD1547414.1"/>
    </source>
</evidence>
<evidence type="ECO:0000313" key="3">
    <source>
        <dbReference type="Proteomes" id="UP001597097"/>
    </source>
</evidence>
<accession>A0ABW4GYK9</accession>
<comment type="caution">
    <text evidence="2">The sequence shown here is derived from an EMBL/GenBank/DDBJ whole genome shotgun (WGS) entry which is preliminary data.</text>
</comment>
<organism evidence="2 3">
    <name type="scientific">Nonomuraea guangzhouensis</name>
    <dbReference type="NCBI Taxonomy" id="1291555"/>
    <lineage>
        <taxon>Bacteria</taxon>
        <taxon>Bacillati</taxon>
        <taxon>Actinomycetota</taxon>
        <taxon>Actinomycetes</taxon>
        <taxon>Streptosporangiales</taxon>
        <taxon>Streptosporangiaceae</taxon>
        <taxon>Nonomuraea</taxon>
    </lineage>
</organism>
<name>A0ABW4GYK9_9ACTN</name>